<keyword evidence="4" id="KW-1185">Reference proteome</keyword>
<sequence>MAQGKSKGLQKKQESSRHAAKAAANPKKGKRVIAPKKAAAVKTASLHKKFSAKINRSIEQQLAATASPGTLSILRNEAPAEFVPLCLSDKV</sequence>
<dbReference type="InterPro" id="IPR019034">
    <property type="entry name" value="UPF0390"/>
</dbReference>
<evidence type="ECO:0000313" key="4">
    <source>
        <dbReference type="Proteomes" id="UP000757232"/>
    </source>
</evidence>
<dbReference type="AlphaFoldDB" id="A0A9Q5N8K5"/>
<dbReference type="EMBL" id="LNZH02000188">
    <property type="protein sequence ID" value="OCB87768.1"/>
    <property type="molecule type" value="Genomic_DNA"/>
</dbReference>
<protein>
    <submittedName>
        <fullName evidence="3">Uncharacterized protein</fullName>
    </submittedName>
</protein>
<feature type="region of interest" description="Disordered" evidence="2">
    <location>
        <begin position="1"/>
        <end position="33"/>
    </location>
</feature>
<evidence type="ECO:0000256" key="2">
    <source>
        <dbReference type="SAM" id="MobiDB-lite"/>
    </source>
</evidence>
<comment type="caution">
    <text evidence="3">The sequence shown here is derived from an EMBL/GenBank/DDBJ whole genome shotgun (WGS) entry which is preliminary data.</text>
</comment>
<dbReference type="Pfam" id="PF09495">
    <property type="entry name" value="DUF2462"/>
    <property type="match status" value="1"/>
</dbReference>
<reference evidence="3" key="1">
    <citation type="submission" date="2016-06" db="EMBL/GenBank/DDBJ databases">
        <title>Draft Genome sequence of the fungus Inonotus baumii.</title>
        <authorList>
            <person name="Zhu H."/>
            <person name="Lin W."/>
        </authorList>
    </citation>
    <scope>NUCLEOTIDE SEQUENCE</scope>
    <source>
        <strain evidence="3">821</strain>
    </source>
</reference>
<dbReference type="OrthoDB" id="5239630at2759"/>
<dbReference type="Proteomes" id="UP000757232">
    <property type="component" value="Unassembled WGS sequence"/>
</dbReference>
<dbReference type="PANTHER" id="PTHR16967:SF1">
    <property type="entry name" value="LEYDIG CELL TUMOR 10 KDA PROTEIN HOMOLOG"/>
    <property type="match status" value="1"/>
</dbReference>
<dbReference type="PANTHER" id="PTHR16967">
    <property type="entry name" value="LEYDIG CELL TUMOR 10 KDA PROTEIN HOMOLOG"/>
    <property type="match status" value="1"/>
</dbReference>
<name>A0A9Q5N8K5_SANBA</name>
<proteinExistence type="inferred from homology"/>
<organism evidence="3 4">
    <name type="scientific">Sanghuangporus baumii</name>
    <name type="common">Phellinus baumii</name>
    <dbReference type="NCBI Taxonomy" id="108892"/>
    <lineage>
        <taxon>Eukaryota</taxon>
        <taxon>Fungi</taxon>
        <taxon>Dikarya</taxon>
        <taxon>Basidiomycota</taxon>
        <taxon>Agaricomycotina</taxon>
        <taxon>Agaricomycetes</taxon>
        <taxon>Hymenochaetales</taxon>
        <taxon>Hymenochaetaceae</taxon>
        <taxon>Sanghuangporus</taxon>
    </lineage>
</organism>
<evidence type="ECO:0000256" key="1">
    <source>
        <dbReference type="ARBA" id="ARBA00006802"/>
    </source>
</evidence>
<accession>A0A9Q5N8K5</accession>
<evidence type="ECO:0000313" key="3">
    <source>
        <dbReference type="EMBL" id="OCB87768.1"/>
    </source>
</evidence>
<comment type="similarity">
    <text evidence="1">Belongs to the UPF0390 family.</text>
</comment>
<gene>
    <name evidence="3" type="ORF">A7U60_g5091</name>
</gene>